<proteinExistence type="predicted"/>
<dbReference type="Gene3D" id="1.20.225.20">
    <property type="entry name" value="Ub domain-containing protein, DC-UbP/UBTD2, N-terminal domain"/>
    <property type="match status" value="1"/>
</dbReference>
<dbReference type="Pfam" id="PF00240">
    <property type="entry name" value="ubiquitin"/>
    <property type="match status" value="1"/>
</dbReference>
<name>A0A8B9G9Y6_9PSIT</name>
<accession>A0A8B9G9Y6</accession>
<feature type="region of interest" description="Disordered" evidence="1">
    <location>
        <begin position="92"/>
        <end position="127"/>
    </location>
</feature>
<dbReference type="PROSITE" id="PS50053">
    <property type="entry name" value="UBIQUITIN_2"/>
    <property type="match status" value="1"/>
</dbReference>
<feature type="domain" description="Ubiquitin-like" evidence="2">
    <location>
        <begin position="339"/>
        <end position="414"/>
    </location>
</feature>
<dbReference type="Gene3D" id="3.10.20.90">
    <property type="entry name" value="Phosphatidylinositol 3-kinase Catalytic Subunit, Chain A, domain 1"/>
    <property type="match status" value="1"/>
</dbReference>
<dbReference type="AlphaFoldDB" id="A0A8B9G9Y6"/>
<reference evidence="3" key="2">
    <citation type="submission" date="2025-09" db="UniProtKB">
        <authorList>
            <consortium name="Ensembl"/>
        </authorList>
    </citation>
    <scope>IDENTIFICATION</scope>
</reference>
<dbReference type="InterPro" id="IPR032752">
    <property type="entry name" value="DC-UbP/UBTD2_N"/>
</dbReference>
<feature type="region of interest" description="Disordered" evidence="1">
    <location>
        <begin position="1"/>
        <end position="51"/>
    </location>
</feature>
<sequence>MTCLTASRSSPHPQQGPLPALSPAPQPCVRPAPRPRDPPSRTHARHRPGTCRHLSGAAVLLPGHEVPDGDCESRNCRLGLCLGLSPGRRHDTARLRQRPPAPPCAHAPGPGLGGRGTHGHAKGRVRRAAGDIKALREREHARGWCRRGWSHAHLAARGGAAPALRAGPHFRGCSAELARPHAERRGRPAPAMGGCVGRQRRERPAAGNTRKRAGRNEPLKKECPKWKSDYPMTDGQLRSKRDEFWDTAPAFEGRKEIWDALKAAAYAVEANDHSLAQAILDGASITLPHGSLTECYDELGNRYQLPVYCLSPPVNLILERSEEEASEPAEPLPNARREFALRVRLSTGKDLRLSASMGDTIGQLKKQLQAQEGIDMAWQRWFFSGKLLTDRTRLQETKIQKDFVVQVIVNQPLPPRN</sequence>
<feature type="region of interest" description="Disordered" evidence="1">
    <location>
        <begin position="178"/>
        <end position="231"/>
    </location>
</feature>
<feature type="compositionally biased region" description="Polar residues" evidence="1">
    <location>
        <begin position="1"/>
        <end position="13"/>
    </location>
</feature>
<evidence type="ECO:0000313" key="3">
    <source>
        <dbReference type="Ensembl" id="ENSACOP00000020283.1"/>
    </source>
</evidence>
<dbReference type="CDD" id="cd17120">
    <property type="entry name" value="Ubl_UBTD1"/>
    <property type="match status" value="1"/>
</dbReference>
<evidence type="ECO:0000259" key="2">
    <source>
        <dbReference type="PROSITE" id="PS50053"/>
    </source>
</evidence>
<dbReference type="InterPro" id="IPR000626">
    <property type="entry name" value="Ubiquitin-like_dom"/>
</dbReference>
<dbReference type="InterPro" id="IPR039869">
    <property type="entry name" value="UBTD1/2"/>
</dbReference>
<keyword evidence="4" id="KW-1185">Reference proteome</keyword>
<protein>
    <submittedName>
        <fullName evidence="3">Ubiquitin domain containing 1</fullName>
    </submittedName>
</protein>
<dbReference type="InterPro" id="IPR038169">
    <property type="entry name" value="DC-UbP/UBTD2_N_sf"/>
</dbReference>
<reference evidence="3" key="1">
    <citation type="submission" date="2025-08" db="UniProtKB">
        <authorList>
            <consortium name="Ensembl"/>
        </authorList>
    </citation>
    <scope>IDENTIFICATION</scope>
</reference>
<dbReference type="SMART" id="SM00213">
    <property type="entry name" value="UBQ"/>
    <property type="match status" value="1"/>
</dbReference>
<feature type="compositionally biased region" description="Basic residues" evidence="1">
    <location>
        <begin position="117"/>
        <end position="127"/>
    </location>
</feature>
<dbReference type="Pfam" id="PF16455">
    <property type="entry name" value="UBD"/>
    <property type="match status" value="1"/>
</dbReference>
<feature type="compositionally biased region" description="Basic and acidic residues" evidence="1">
    <location>
        <begin position="214"/>
        <end position="228"/>
    </location>
</feature>
<evidence type="ECO:0000256" key="1">
    <source>
        <dbReference type="SAM" id="MobiDB-lite"/>
    </source>
</evidence>
<evidence type="ECO:0000313" key="4">
    <source>
        <dbReference type="Proteomes" id="UP000694522"/>
    </source>
</evidence>
<feature type="compositionally biased region" description="Pro residues" evidence="1">
    <location>
        <begin position="14"/>
        <end position="32"/>
    </location>
</feature>
<organism evidence="3 4">
    <name type="scientific">Amazona collaria</name>
    <name type="common">yellow-billed parrot</name>
    <dbReference type="NCBI Taxonomy" id="241587"/>
    <lineage>
        <taxon>Eukaryota</taxon>
        <taxon>Metazoa</taxon>
        <taxon>Chordata</taxon>
        <taxon>Craniata</taxon>
        <taxon>Vertebrata</taxon>
        <taxon>Euteleostomi</taxon>
        <taxon>Archelosauria</taxon>
        <taxon>Archosauria</taxon>
        <taxon>Dinosauria</taxon>
        <taxon>Saurischia</taxon>
        <taxon>Theropoda</taxon>
        <taxon>Coelurosauria</taxon>
        <taxon>Aves</taxon>
        <taxon>Neognathae</taxon>
        <taxon>Neoaves</taxon>
        <taxon>Telluraves</taxon>
        <taxon>Australaves</taxon>
        <taxon>Psittaciformes</taxon>
        <taxon>Psittacidae</taxon>
        <taxon>Amazona</taxon>
    </lineage>
</organism>
<dbReference type="Ensembl" id="ENSACOT00000021016.1">
    <property type="protein sequence ID" value="ENSACOP00000020283.1"/>
    <property type="gene ID" value="ENSACOG00000013968.1"/>
</dbReference>
<dbReference type="Proteomes" id="UP000694522">
    <property type="component" value="Unplaced"/>
</dbReference>
<dbReference type="PANTHER" id="PTHR13609">
    <property type="entry name" value="UBIQUITIN DOMAIN CONTAINING 1 PROTEIN-RELATED"/>
    <property type="match status" value="1"/>
</dbReference>
<dbReference type="SUPFAM" id="SSF54236">
    <property type="entry name" value="Ubiquitin-like"/>
    <property type="match status" value="1"/>
</dbReference>
<dbReference type="InterPro" id="IPR029071">
    <property type="entry name" value="Ubiquitin-like_domsf"/>
</dbReference>